<evidence type="ECO:0000256" key="1">
    <source>
        <dbReference type="SAM" id="MobiDB-lite"/>
    </source>
</evidence>
<protein>
    <submittedName>
        <fullName evidence="2">Uncharacterized protein</fullName>
    </submittedName>
</protein>
<proteinExistence type="predicted"/>
<dbReference type="GeneID" id="37129548"/>
<dbReference type="RefSeq" id="XP_025484415.1">
    <property type="nucleotide sequence ID" value="XM_025627092.1"/>
</dbReference>
<evidence type="ECO:0000313" key="2">
    <source>
        <dbReference type="EMBL" id="PYH38937.1"/>
    </source>
</evidence>
<feature type="region of interest" description="Disordered" evidence="1">
    <location>
        <begin position="113"/>
        <end position="139"/>
    </location>
</feature>
<dbReference type="AlphaFoldDB" id="A0A318YY59"/>
<organism evidence="2 3">
    <name type="scientific">Aspergillus neoniger (strain CBS 115656)</name>
    <dbReference type="NCBI Taxonomy" id="1448310"/>
    <lineage>
        <taxon>Eukaryota</taxon>
        <taxon>Fungi</taxon>
        <taxon>Dikarya</taxon>
        <taxon>Ascomycota</taxon>
        <taxon>Pezizomycotina</taxon>
        <taxon>Eurotiomycetes</taxon>
        <taxon>Eurotiomycetidae</taxon>
        <taxon>Eurotiales</taxon>
        <taxon>Aspergillaceae</taxon>
        <taxon>Aspergillus</taxon>
        <taxon>Aspergillus subgen. Circumdati</taxon>
    </lineage>
</organism>
<reference evidence="2" key="1">
    <citation type="submission" date="2016-12" db="EMBL/GenBank/DDBJ databases">
        <title>The genomes of Aspergillus section Nigri reveals drivers in fungal speciation.</title>
        <authorList>
            <consortium name="DOE Joint Genome Institute"/>
            <person name="Vesth T.C."/>
            <person name="Nybo J."/>
            <person name="Theobald S."/>
            <person name="Brandl J."/>
            <person name="Frisvad J.C."/>
            <person name="Nielsen K.F."/>
            <person name="Lyhne E.K."/>
            <person name="Kogle M.E."/>
            <person name="Kuo A."/>
            <person name="Riley R."/>
            <person name="Clum A."/>
            <person name="Nolan M."/>
            <person name="Lipzen A."/>
            <person name="Salamov A."/>
            <person name="Henrissat B."/>
            <person name="Wiebenga A."/>
            <person name="De Vries R.P."/>
            <person name="Grigoriev I.V."/>
            <person name="Mortensen U.H."/>
            <person name="Andersen M.R."/>
            <person name="Baker S.E."/>
        </authorList>
    </citation>
    <scope>NUCLEOTIDE SEQUENCE [LARGE SCALE GENOMIC DNA]</scope>
    <source>
        <strain evidence="2">CBS 115656</strain>
    </source>
</reference>
<evidence type="ECO:0000313" key="3">
    <source>
        <dbReference type="Proteomes" id="UP000247647"/>
    </source>
</evidence>
<dbReference type="OrthoDB" id="4459371at2759"/>
<name>A0A318YY59_ASPNB</name>
<accession>A0A318YY59</accession>
<keyword evidence="3" id="KW-1185">Reference proteome</keyword>
<dbReference type="EMBL" id="KZ821447">
    <property type="protein sequence ID" value="PYH38937.1"/>
    <property type="molecule type" value="Genomic_DNA"/>
</dbReference>
<gene>
    <name evidence="2" type="ORF">BO87DRAFT_422046</name>
</gene>
<feature type="compositionally biased region" description="Basic and acidic residues" evidence="1">
    <location>
        <begin position="126"/>
        <end position="137"/>
    </location>
</feature>
<sequence length="195" mass="21533">MMRLSSKLVAATSLYLRKKSLKSCTLHSKWTTSSSNVTTKGHTMAVYHQQYCLVQRLNVLLCASPSSATAFVPATWIESNTACEYGRSVAETISCDCKFEGLAMAWLPPHDSEEELAEESNTVGKRPNERCPEKEQVQRSGDYLNTYPREDPYAVQIAMDALFHPAHCPLVATSWRCVGIGAQGRPVGMSARVLS</sequence>
<dbReference type="Proteomes" id="UP000247647">
    <property type="component" value="Unassembled WGS sequence"/>
</dbReference>